<comment type="similarity">
    <text evidence="3">Belongs to the arginase family.</text>
</comment>
<organism evidence="4 5">
    <name type="scientific">Stylonychia lemnae</name>
    <name type="common">Ciliate</name>
    <dbReference type="NCBI Taxonomy" id="5949"/>
    <lineage>
        <taxon>Eukaryota</taxon>
        <taxon>Sar</taxon>
        <taxon>Alveolata</taxon>
        <taxon>Ciliophora</taxon>
        <taxon>Intramacronucleata</taxon>
        <taxon>Spirotrichea</taxon>
        <taxon>Stichotrichia</taxon>
        <taxon>Sporadotrichida</taxon>
        <taxon>Oxytrichidae</taxon>
        <taxon>Stylonychinae</taxon>
        <taxon>Stylonychia</taxon>
    </lineage>
</organism>
<dbReference type="AlphaFoldDB" id="A0A077ZUU9"/>
<dbReference type="GO" id="GO:0033389">
    <property type="term" value="P:putrescine biosynthetic process from arginine, via agmatine"/>
    <property type="evidence" value="ECO:0007669"/>
    <property type="project" value="TreeGrafter"/>
</dbReference>
<dbReference type="InParanoid" id="A0A077ZUU9"/>
<evidence type="ECO:0000256" key="1">
    <source>
        <dbReference type="ARBA" id="ARBA00022723"/>
    </source>
</evidence>
<protein>
    <submittedName>
        <fullName evidence="4">Formimidoylglutamase</fullName>
    </submittedName>
</protein>
<evidence type="ECO:0000256" key="2">
    <source>
        <dbReference type="ARBA" id="ARBA00022801"/>
    </source>
</evidence>
<dbReference type="Proteomes" id="UP000039865">
    <property type="component" value="Unassembled WGS sequence"/>
</dbReference>
<evidence type="ECO:0000313" key="5">
    <source>
        <dbReference type="Proteomes" id="UP000039865"/>
    </source>
</evidence>
<dbReference type="GO" id="GO:0046872">
    <property type="term" value="F:metal ion binding"/>
    <property type="evidence" value="ECO:0007669"/>
    <property type="project" value="UniProtKB-KW"/>
</dbReference>
<keyword evidence="1" id="KW-0479">Metal-binding</keyword>
<proteinExistence type="inferred from homology"/>
<accession>A0A077ZUU9</accession>
<dbReference type="PANTHER" id="PTHR11358">
    <property type="entry name" value="ARGINASE/AGMATINASE"/>
    <property type="match status" value="1"/>
</dbReference>
<dbReference type="InterPro" id="IPR023696">
    <property type="entry name" value="Ureohydrolase_dom_sf"/>
</dbReference>
<keyword evidence="5" id="KW-1185">Reference proteome</keyword>
<dbReference type="PANTHER" id="PTHR11358:SF26">
    <property type="entry name" value="GUANIDINO ACID HYDROLASE, MITOCHONDRIAL"/>
    <property type="match status" value="1"/>
</dbReference>
<evidence type="ECO:0000313" key="4">
    <source>
        <dbReference type="EMBL" id="CDW73674.1"/>
    </source>
</evidence>
<dbReference type="Gene3D" id="3.40.800.10">
    <property type="entry name" value="Ureohydrolase domain"/>
    <property type="match status" value="1"/>
</dbReference>
<sequence length="400" mass="45957">MNKQDRLNIDTKCINNNSLNSSQEIQEFLEGYEGYQHLFLIGFESDIGAQNCESRTGQELGPNNFRALIEQLQFPSSNSFYDVDLSSLKLAIKDCGNIKPVISDIEATHQKLESFIKQIRELSKDSIIVVIGGTDDLNYPALCGQSAYSEKLNLIRIDPSLDFEDKYRKQFDDLEPQFLEHHQSHFKMTLGNEIILEKLGEVLFYGIQGFKIDQDHLDQIQTKLGGKFQYIYFDRDIRKTMFDIQNQEQNQCKASNILMENRILKESQQIELIVNIDLTSIKAQNAPGVSEPCPAFGFNTQEIEDIAFNIGKQENLRIFTISEYNPAIEKFQTGNVLCSIYQHLLLGIGERLKNQGQVIVANEYEDIGQQELEQDYFMQQAGEHLQLQNFDFDPSLQDFK</sequence>
<dbReference type="InterPro" id="IPR006035">
    <property type="entry name" value="Ureohydrolase"/>
</dbReference>
<dbReference type="GO" id="GO:0008783">
    <property type="term" value="F:agmatinase activity"/>
    <property type="evidence" value="ECO:0007669"/>
    <property type="project" value="TreeGrafter"/>
</dbReference>
<gene>
    <name evidence="4" type="primary">Contig16338.g17406</name>
    <name evidence="4" type="ORF">STYLEM_2658</name>
</gene>
<dbReference type="EMBL" id="CCKQ01002568">
    <property type="protein sequence ID" value="CDW73674.1"/>
    <property type="molecule type" value="Genomic_DNA"/>
</dbReference>
<dbReference type="Pfam" id="PF00491">
    <property type="entry name" value="Arginase"/>
    <property type="match status" value="1"/>
</dbReference>
<reference evidence="4 5" key="1">
    <citation type="submission" date="2014-06" db="EMBL/GenBank/DDBJ databases">
        <authorList>
            <person name="Swart Estienne"/>
        </authorList>
    </citation>
    <scope>NUCLEOTIDE SEQUENCE [LARGE SCALE GENOMIC DNA]</scope>
    <source>
        <strain evidence="4 5">130c</strain>
    </source>
</reference>
<evidence type="ECO:0000256" key="3">
    <source>
        <dbReference type="PROSITE-ProRule" id="PRU00742"/>
    </source>
</evidence>
<dbReference type="OrthoDB" id="288726at2759"/>
<dbReference type="PROSITE" id="PS51409">
    <property type="entry name" value="ARGINASE_2"/>
    <property type="match status" value="1"/>
</dbReference>
<keyword evidence="2" id="KW-0378">Hydrolase</keyword>
<name>A0A077ZUU9_STYLE</name>
<dbReference type="SUPFAM" id="SSF52768">
    <property type="entry name" value="Arginase/deacetylase"/>
    <property type="match status" value="1"/>
</dbReference>